<dbReference type="AlphaFoldDB" id="A0A2G8T4Z7"/>
<dbReference type="RefSeq" id="WP_099914529.1">
    <property type="nucleotide sequence ID" value="NZ_BMHS01000004.1"/>
</dbReference>
<accession>A0A2G8T4Z7</accession>
<organism evidence="1 2">
    <name type="scientific">Massilia psychrophila</name>
    <dbReference type="NCBI Taxonomy" id="1603353"/>
    <lineage>
        <taxon>Bacteria</taxon>
        <taxon>Pseudomonadati</taxon>
        <taxon>Pseudomonadota</taxon>
        <taxon>Betaproteobacteria</taxon>
        <taxon>Burkholderiales</taxon>
        <taxon>Oxalobacteraceae</taxon>
        <taxon>Telluria group</taxon>
        <taxon>Massilia</taxon>
    </lineage>
</organism>
<reference evidence="1 2" key="1">
    <citation type="submission" date="2017-10" db="EMBL/GenBank/DDBJ databases">
        <title>Massilia psychrophilum sp. nov., a novel purple-pigmented bacterium isolated from Tianshan glacier, Xinjiang Municipality, China.</title>
        <authorList>
            <person name="Wang H."/>
        </authorList>
    </citation>
    <scope>NUCLEOTIDE SEQUENCE [LARGE SCALE GENOMIC DNA]</scope>
    <source>
        <strain evidence="1 2">JCM 30813</strain>
    </source>
</reference>
<comment type="caution">
    <text evidence="1">The sequence shown here is derived from an EMBL/GenBank/DDBJ whole genome shotgun (WGS) entry which is preliminary data.</text>
</comment>
<evidence type="ECO:0000313" key="1">
    <source>
        <dbReference type="EMBL" id="PIL41082.1"/>
    </source>
</evidence>
<dbReference type="EMBL" id="PDOB01000003">
    <property type="protein sequence ID" value="PIL41082.1"/>
    <property type="molecule type" value="Genomic_DNA"/>
</dbReference>
<dbReference type="OrthoDB" id="9803916at2"/>
<sequence>MRATALASFGVAAWPNTSIPMQPSKAGTLIFMVVTRIPTSDELHCSAWPRATLRFRSRFEKASPMRITQPKNATVIVYVGQHHILVDPDVGAHRSNCRKTPMRRCRM</sequence>
<keyword evidence="2" id="KW-1185">Reference proteome</keyword>
<protein>
    <submittedName>
        <fullName evidence="1">Uncharacterized protein</fullName>
    </submittedName>
</protein>
<dbReference type="Proteomes" id="UP000228593">
    <property type="component" value="Unassembled WGS sequence"/>
</dbReference>
<gene>
    <name evidence="1" type="ORF">CR103_02945</name>
</gene>
<evidence type="ECO:0000313" key="2">
    <source>
        <dbReference type="Proteomes" id="UP000228593"/>
    </source>
</evidence>
<proteinExistence type="predicted"/>
<name>A0A2G8T4Z7_9BURK</name>